<dbReference type="GO" id="GO:0006508">
    <property type="term" value="P:proteolysis"/>
    <property type="evidence" value="ECO:0007669"/>
    <property type="project" value="UniProtKB-KW"/>
</dbReference>
<dbReference type="InterPro" id="IPR015500">
    <property type="entry name" value="Peptidase_S8_subtilisin-rel"/>
</dbReference>
<dbReference type="CDD" id="cd07478">
    <property type="entry name" value="Peptidases_S8_CspA-like"/>
    <property type="match status" value="1"/>
</dbReference>
<dbReference type="Proteomes" id="UP000049127">
    <property type="component" value="Unassembled WGS sequence"/>
</dbReference>
<keyword evidence="3" id="KW-0378">Hydrolase</keyword>
<evidence type="ECO:0000313" key="8">
    <source>
        <dbReference type="Proteomes" id="UP000049127"/>
    </source>
</evidence>
<sequence>MKTSYIVVYNGNSQELEADLKKYSLDNYIVLNEKIASIYIDENFDEEIFKQIDSIYDWSISIPVSSLIKIREGVDNGDRPRVVSGADYIDKNPYISPSGKNIIIAIIDSGINYLHPDFIKDNNTSKIISIWDQMSNKGTPPKGLKIGSEFKREEINKYIKENDPSLSEDNIGSGTIAAGIAAGNGRLNKDFMGIAIDSELVVVKLREYRGVYKEGKISYELSDFLAAIKYIEDISKIYNKDIIINLTLAEKSKSLILTNFLDSFKFLTSPGIIIVGGAGDEGNTDIHYSGRIYNENQINDILIQIGNQKNLDVSVSNIGPDKISVSMISPSGELSYMNEYSPEEIIYNGRFNIEGTDYEMIYRYPWLKSGTEEAIIRLTGVKPGIWTLRLKGEFIVTGEYDAFLPNKDLIDDETRFINSNSFSTTTLFATTENVITVGGFNNRTDSMWIGSSRGTLNQNPIKPDIVAPSVDIIGPYKNNDYVKATGTGVGSSIISGVTAVLADYLITQSKFGRTLLFTEVMKTYLMIGADKQPIYTYPNVDMGYGVLNFRRTMEQMSKRLR</sequence>
<dbReference type="EMBL" id="CEKZ01000003">
    <property type="protein sequence ID" value="CEQ04242.1"/>
    <property type="molecule type" value="Genomic_DNA"/>
</dbReference>
<evidence type="ECO:0000256" key="5">
    <source>
        <dbReference type="PROSITE-ProRule" id="PRU01240"/>
    </source>
</evidence>
<feature type="domain" description="Peptidase S8/S53" evidence="6">
    <location>
        <begin position="420"/>
        <end position="503"/>
    </location>
</feature>
<dbReference type="OrthoDB" id="1757800at2"/>
<dbReference type="InterPro" id="IPR034045">
    <property type="entry name" value="Pep_S8_CspA-like"/>
</dbReference>
<comment type="similarity">
    <text evidence="1 5">Belongs to the peptidase S8 family.</text>
</comment>
<protein>
    <submittedName>
        <fullName evidence="7">Subtilisin-like serine germination related protease</fullName>
    </submittedName>
</protein>
<dbReference type="PANTHER" id="PTHR43806">
    <property type="entry name" value="PEPTIDASE S8"/>
    <property type="match status" value="1"/>
</dbReference>
<name>A0A0C7PTC1_PARSO</name>
<feature type="domain" description="Peptidase S8/S53" evidence="6">
    <location>
        <begin position="99"/>
        <end position="349"/>
    </location>
</feature>
<comment type="caution">
    <text evidence="5">Lacks conserved residue(s) required for the propagation of feature annotation.</text>
</comment>
<dbReference type="NCBIfam" id="NF040808">
    <property type="entry name" value="CspC_non_triad"/>
    <property type="match status" value="1"/>
</dbReference>
<dbReference type="PROSITE" id="PS51892">
    <property type="entry name" value="SUBTILASE"/>
    <property type="match status" value="1"/>
</dbReference>
<dbReference type="RefSeq" id="WP_055335942.1">
    <property type="nucleotide sequence ID" value="NZ_CDNF01000035.1"/>
</dbReference>
<evidence type="ECO:0000256" key="4">
    <source>
        <dbReference type="ARBA" id="ARBA00022825"/>
    </source>
</evidence>
<dbReference type="PANTHER" id="PTHR43806:SF11">
    <property type="entry name" value="CEREVISIN-RELATED"/>
    <property type="match status" value="1"/>
</dbReference>
<evidence type="ECO:0000259" key="6">
    <source>
        <dbReference type="Pfam" id="PF00082"/>
    </source>
</evidence>
<keyword evidence="4" id="KW-0720">Serine protease</keyword>
<evidence type="ECO:0000256" key="3">
    <source>
        <dbReference type="ARBA" id="ARBA00022801"/>
    </source>
</evidence>
<gene>
    <name evidence="7" type="primary">cspC_3</name>
    <name evidence="7" type="ORF">R28058_19751</name>
</gene>
<organism evidence="7 8">
    <name type="scientific">Paraclostridium sordellii</name>
    <name type="common">Clostridium sordellii</name>
    <dbReference type="NCBI Taxonomy" id="1505"/>
    <lineage>
        <taxon>Bacteria</taxon>
        <taxon>Bacillati</taxon>
        <taxon>Bacillota</taxon>
        <taxon>Clostridia</taxon>
        <taxon>Peptostreptococcales</taxon>
        <taxon>Peptostreptococcaceae</taxon>
        <taxon>Paraclostridium</taxon>
    </lineage>
</organism>
<evidence type="ECO:0000313" key="7">
    <source>
        <dbReference type="EMBL" id="CEQ04242.1"/>
    </source>
</evidence>
<evidence type="ECO:0000256" key="1">
    <source>
        <dbReference type="ARBA" id="ARBA00011073"/>
    </source>
</evidence>
<dbReference type="InterPro" id="IPR000209">
    <property type="entry name" value="Peptidase_S8/S53_dom"/>
</dbReference>
<dbReference type="Gene3D" id="2.60.120.1290">
    <property type="match status" value="1"/>
</dbReference>
<evidence type="ECO:0000256" key="2">
    <source>
        <dbReference type="ARBA" id="ARBA00022670"/>
    </source>
</evidence>
<keyword evidence="2 7" id="KW-0645">Protease</keyword>
<dbReference type="GO" id="GO:0004252">
    <property type="term" value="F:serine-type endopeptidase activity"/>
    <property type="evidence" value="ECO:0007669"/>
    <property type="project" value="InterPro"/>
</dbReference>
<dbReference type="InterPro" id="IPR023827">
    <property type="entry name" value="Peptidase_S8_Asp-AS"/>
</dbReference>
<accession>A0A0C7PTC1</accession>
<dbReference type="SUPFAM" id="SSF52743">
    <property type="entry name" value="Subtilisin-like"/>
    <property type="match status" value="1"/>
</dbReference>
<proteinExistence type="inferred from homology"/>
<dbReference type="Pfam" id="PF00082">
    <property type="entry name" value="Peptidase_S8"/>
    <property type="match status" value="2"/>
</dbReference>
<dbReference type="InterPro" id="IPR036852">
    <property type="entry name" value="Peptidase_S8/S53_dom_sf"/>
</dbReference>
<dbReference type="AlphaFoldDB" id="A0A0C7PTC1"/>
<dbReference type="Gene3D" id="3.40.50.200">
    <property type="entry name" value="Peptidase S8/S53 domain"/>
    <property type="match status" value="1"/>
</dbReference>
<dbReference type="InterPro" id="IPR050131">
    <property type="entry name" value="Peptidase_S8_subtilisin-like"/>
</dbReference>
<dbReference type="PROSITE" id="PS00136">
    <property type="entry name" value="SUBTILASE_ASP"/>
    <property type="match status" value="1"/>
</dbReference>
<dbReference type="PRINTS" id="PR00723">
    <property type="entry name" value="SUBTILISIN"/>
</dbReference>
<reference evidence="7 8" key="1">
    <citation type="submission" date="2015-01" db="EMBL/GenBank/DDBJ databases">
        <authorList>
            <person name="Aslett A.Martin."/>
            <person name="De Silva Nishadi"/>
        </authorList>
    </citation>
    <scope>NUCLEOTIDE SEQUENCE [LARGE SCALE GENOMIC DNA]</scope>
    <source>
        <strain evidence="7 8">R28058</strain>
    </source>
</reference>